<dbReference type="Proteomes" id="UP000298173">
    <property type="component" value="Unassembled WGS sequence"/>
</dbReference>
<evidence type="ECO:0000313" key="3">
    <source>
        <dbReference type="Proteomes" id="UP000298173"/>
    </source>
</evidence>
<proteinExistence type="predicted"/>
<gene>
    <name evidence="2" type="ORF">E3O06_07395</name>
</gene>
<feature type="compositionally biased region" description="Basic and acidic residues" evidence="1">
    <location>
        <begin position="57"/>
        <end position="67"/>
    </location>
</feature>
<name>A0A4R8V065_9MICO</name>
<sequence length="67" mass="7634">MPAAVLAERLAWTGSITWFREHFLSTNFSPLDGFRRHGVLSGSSPKERLQAKSYEGAQREKKFLPKL</sequence>
<dbReference type="EMBL" id="SOEY01000015">
    <property type="protein sequence ID" value="TFB74131.1"/>
    <property type="molecule type" value="Genomic_DNA"/>
</dbReference>
<accession>A0A4R8V065</accession>
<dbReference type="OrthoDB" id="3204032at2"/>
<dbReference type="RefSeq" id="WP_134502349.1">
    <property type="nucleotide sequence ID" value="NZ_SOEY01000015.1"/>
</dbReference>
<evidence type="ECO:0000313" key="2">
    <source>
        <dbReference type="EMBL" id="TFB74131.1"/>
    </source>
</evidence>
<protein>
    <submittedName>
        <fullName evidence="2">Uncharacterized protein</fullName>
    </submittedName>
</protein>
<feature type="region of interest" description="Disordered" evidence="1">
    <location>
        <begin position="41"/>
        <end position="67"/>
    </location>
</feature>
<organism evidence="2 3">
    <name type="scientific">Cryobacterium glaciale</name>
    <dbReference type="NCBI Taxonomy" id="1259145"/>
    <lineage>
        <taxon>Bacteria</taxon>
        <taxon>Bacillati</taxon>
        <taxon>Actinomycetota</taxon>
        <taxon>Actinomycetes</taxon>
        <taxon>Micrococcales</taxon>
        <taxon>Microbacteriaceae</taxon>
        <taxon>Cryobacterium</taxon>
    </lineage>
</organism>
<evidence type="ECO:0000256" key="1">
    <source>
        <dbReference type="SAM" id="MobiDB-lite"/>
    </source>
</evidence>
<dbReference type="AlphaFoldDB" id="A0A4R8V065"/>
<keyword evidence="3" id="KW-1185">Reference proteome</keyword>
<reference evidence="2 3" key="1">
    <citation type="submission" date="2019-03" db="EMBL/GenBank/DDBJ databases">
        <title>Genomics of glacier-inhabiting Cryobacterium strains.</title>
        <authorList>
            <person name="Liu Q."/>
            <person name="Xin Y.-H."/>
        </authorList>
    </citation>
    <scope>NUCLEOTIDE SEQUENCE [LARGE SCALE GENOMIC DNA]</scope>
    <source>
        <strain evidence="2 3">HLT2-23</strain>
    </source>
</reference>
<comment type="caution">
    <text evidence="2">The sequence shown here is derived from an EMBL/GenBank/DDBJ whole genome shotgun (WGS) entry which is preliminary data.</text>
</comment>